<dbReference type="InterPro" id="IPR011044">
    <property type="entry name" value="Quino_amine_DH_bsu"/>
</dbReference>
<sequence length="902" mass="104892">MKNMNKGLLFILLAMWNIYSYAAHKELMVEQTTSYAHKAAPILNFLKECQYNFYEQCPTICKEKLASINLAFTAKEIITSQGIYYYDEENKQAHFYSLIHNKLVAIPYKTRSHIAPINSDYLWNKKTQSITNITTQETFAITLPSYISIDQIHANSTNTHWALVCSQLVGPSKRKYTLYLYDVAAQKCLEQTYHLQYADSINACPRLIGWSSHPHTLYAAINSDESAHIAHIDIFDKKIITVAQYMCPSPIQNFTVSPDGTTCIIEGYQLKRVDRTSDYDKNIQPTCWIGRLSATQKVLWNTTDIDSLWHSNIWGINEFSWISDKELVQVRAKDGTCSHVIRFKIGSTIDTVVEKTVREIRHKNLRLDRILQENNYKISTVSIHPAGTYIMLNFLKNDIHISNLLTWNGTSYEFTHSHSNNVPMPFENCHTAQFSKDGQYVHFIDNSFHKICVKLTDIYKYLNWIDSKITPELSQLIAEKNNYYQPHLKDYCIEQLFPGRDRIQRPITYSIELQDKRIYTFNAAELEKLFKYSEYFKKVIEDTNFKSSQFNYLIKNTDFTYENVSSFMQLIPCSFLINVPYYWLQYPIEHNPLIEEIKNNDFKLLPNFLKLSHFLLIDSKVCDEQIWSTIKATINKIWAPEETSLIAKISRITSLDIRKFELHLTPERTTNVTNTVYDFTVKVLHLLKLSPHHIYDLHLHKVIKHLEKFCKSKAIFILSVDCFNIIAHAYLLIKFIESLDFGENVLEAVHLEPLYILWPELTAHEDLPEALKIRYDTFANTVQEMEDNCKMFCPECNTSRITADVNKYATKPSNQNQPKVADILKLHNNYHYSKNLETTELSIDQVSQEKLTVESPLSTKTRLSGYIKTLAILGTTLTIGTYLSCYIIYMLKPYIKLNPNTL</sequence>
<proteinExistence type="predicted"/>
<dbReference type="EMBL" id="ARQD01000002">
    <property type="protein sequence ID" value="KIX85259.1"/>
    <property type="molecule type" value="Genomic_DNA"/>
</dbReference>
<dbReference type="AlphaFoldDB" id="A0A0D2GPJ4"/>
<reference evidence="2 3" key="1">
    <citation type="journal article" date="2013" name="Proc. Natl. Acad. Sci. U.S.A.">
        <title>Candidate phylum TM6 genome recovered from a hospital sink biofilm provides genomic insights into this uncultivated phylum.</title>
        <authorList>
            <person name="McLean J.S."/>
            <person name="Lombardo M.J."/>
            <person name="Badger J.H."/>
            <person name="Edlund A."/>
            <person name="Novotny M."/>
            <person name="Yee-Greenbaum J."/>
            <person name="Vyahhi N."/>
            <person name="Hall A.P."/>
            <person name="Yang Y."/>
            <person name="Dupont C.L."/>
            <person name="Ziegler M.G."/>
            <person name="Chitsaz H."/>
            <person name="Allen A.E."/>
            <person name="Yooseph S."/>
            <person name="Tesler G."/>
            <person name="Pevzner P.A."/>
            <person name="Friedman R.M."/>
            <person name="Nealson K.H."/>
            <person name="Venter J.C."/>
            <person name="Lasken R.S."/>
        </authorList>
    </citation>
    <scope>NUCLEOTIDE SEQUENCE [LARGE SCALE GENOMIC DNA]</scope>
    <source>
        <strain evidence="2 3">TM6SC1</strain>
    </source>
</reference>
<dbReference type="SUPFAM" id="SSF50969">
    <property type="entry name" value="YVTN repeat-like/Quinoprotein amine dehydrogenase"/>
    <property type="match status" value="1"/>
</dbReference>
<keyword evidence="1" id="KW-1133">Transmembrane helix</keyword>
<feature type="transmembrane region" description="Helical" evidence="1">
    <location>
        <begin position="870"/>
        <end position="891"/>
    </location>
</feature>
<evidence type="ECO:0000313" key="2">
    <source>
        <dbReference type="EMBL" id="KIX85259.1"/>
    </source>
</evidence>
<keyword evidence="1" id="KW-0812">Transmembrane</keyword>
<comment type="caution">
    <text evidence="2">The sequence shown here is derived from an EMBL/GenBank/DDBJ whole genome shotgun (WGS) entry which is preliminary data.</text>
</comment>
<protein>
    <submittedName>
        <fullName evidence="2">Uncharacterized protein</fullName>
    </submittedName>
</protein>
<evidence type="ECO:0000313" key="3">
    <source>
        <dbReference type="Proteomes" id="UP000032214"/>
    </source>
</evidence>
<accession>A0A0D2GPJ4</accession>
<dbReference type="STRING" id="1306947.J120_03005"/>
<keyword evidence="1" id="KW-0472">Membrane</keyword>
<organism evidence="2 3">
    <name type="scientific">candidate division TM6 bacterium JCVI TM6SC1</name>
    <dbReference type="NCBI Taxonomy" id="1306947"/>
    <lineage>
        <taxon>Bacteria</taxon>
        <taxon>Candidatus Babelota</taxon>
        <taxon>Vermiphilus</taxon>
    </lineage>
</organism>
<dbReference type="Proteomes" id="UP000032214">
    <property type="component" value="Unassembled WGS sequence"/>
</dbReference>
<keyword evidence="3" id="KW-1185">Reference proteome</keyword>
<gene>
    <name evidence="2" type="ORF">J120_03005</name>
</gene>
<name>A0A0D2GPJ4_9BACT</name>
<evidence type="ECO:0000256" key="1">
    <source>
        <dbReference type="SAM" id="Phobius"/>
    </source>
</evidence>